<keyword evidence="2" id="KW-0614">Plasmid</keyword>
<proteinExistence type="predicted"/>
<keyword evidence="1" id="KW-0812">Transmembrane</keyword>
<evidence type="ECO:0000313" key="3">
    <source>
        <dbReference type="Proteomes" id="UP000318138"/>
    </source>
</evidence>
<dbReference type="Proteomes" id="UP000318138">
    <property type="component" value="Plasmid unnamed1"/>
</dbReference>
<keyword evidence="1" id="KW-0472">Membrane</keyword>
<dbReference type="EMBL" id="CP041370">
    <property type="protein sequence ID" value="QDK92235.1"/>
    <property type="molecule type" value="Genomic_DNA"/>
</dbReference>
<sequence length="99" mass="11003">MGDNTNKYVVSLISVFIAGLIVLIGLMALSGVYAQIEERQSEKRYQAVSTQLGIPKAEILITPSAHDGIYTVKANNRLYLVEFDTSDKKIAHMTEERTN</sequence>
<geneLocation type="plasmid" evidence="2 3">
    <name>unnamed1</name>
</geneLocation>
<accession>A0A856M5A1</accession>
<evidence type="ECO:0000256" key="1">
    <source>
        <dbReference type="SAM" id="Phobius"/>
    </source>
</evidence>
<dbReference type="KEGG" id="psua:FLK61_00015"/>
<keyword evidence="1" id="KW-1133">Transmembrane helix</keyword>
<feature type="transmembrane region" description="Helical" evidence="1">
    <location>
        <begin position="12"/>
        <end position="34"/>
    </location>
</feature>
<gene>
    <name evidence="2" type="ORF">FLK61_00015</name>
</gene>
<keyword evidence="3" id="KW-1185">Reference proteome</keyword>
<organism evidence="2 3">
    <name type="scientific">Paenalkalicoccus suaedae</name>
    <dbReference type="NCBI Taxonomy" id="2592382"/>
    <lineage>
        <taxon>Bacteria</taxon>
        <taxon>Bacillati</taxon>
        <taxon>Bacillota</taxon>
        <taxon>Bacilli</taxon>
        <taxon>Bacillales</taxon>
        <taxon>Bacillaceae</taxon>
        <taxon>Paenalkalicoccus</taxon>
    </lineage>
</organism>
<name>A0A856M5A1_9BACI</name>
<protein>
    <submittedName>
        <fullName evidence="2">Uncharacterized protein</fullName>
    </submittedName>
</protein>
<dbReference type="RefSeq" id="WP_033881011.1">
    <property type="nucleotide sequence ID" value="NZ_CP041370.1"/>
</dbReference>
<reference evidence="2 3" key="1">
    <citation type="submission" date="2019-07" db="EMBL/GenBank/DDBJ databases">
        <title>Bacillus alkalisoli sp. nov. isolated from saline soil.</title>
        <authorList>
            <person name="Sun J.-Q."/>
            <person name="Xu L."/>
        </authorList>
    </citation>
    <scope>NUCLEOTIDE SEQUENCE [LARGE SCALE GENOMIC DNA]</scope>
    <source>
        <strain evidence="2 3">M4U3P1</strain>
        <plasmid evidence="2 3">unnamed1</plasmid>
    </source>
</reference>
<dbReference type="GeneID" id="39574250"/>
<dbReference type="AlphaFoldDB" id="A0A856M5A1"/>
<evidence type="ECO:0000313" key="2">
    <source>
        <dbReference type="EMBL" id="QDK92235.1"/>
    </source>
</evidence>